<gene>
    <name evidence="1" type="ORF">Amon02_001297700</name>
</gene>
<evidence type="ECO:0000313" key="1">
    <source>
        <dbReference type="EMBL" id="GMF07610.1"/>
    </source>
</evidence>
<dbReference type="EMBL" id="BSXS01016341">
    <property type="protein sequence ID" value="GMF07610.1"/>
    <property type="molecule type" value="Genomic_DNA"/>
</dbReference>
<comment type="caution">
    <text evidence="1">The sequence shown here is derived from an EMBL/GenBank/DDBJ whole genome shotgun (WGS) entry which is preliminary data.</text>
</comment>
<reference evidence="1" key="1">
    <citation type="submission" date="2023-04" db="EMBL/GenBank/DDBJ databases">
        <title>Ambrosiozyma monospora NBRC 10751.</title>
        <authorList>
            <person name="Ichikawa N."/>
            <person name="Sato H."/>
            <person name="Tonouchi N."/>
        </authorList>
    </citation>
    <scope>NUCLEOTIDE SEQUENCE</scope>
    <source>
        <strain evidence="1">NBRC 10751</strain>
    </source>
</reference>
<dbReference type="Proteomes" id="UP001165064">
    <property type="component" value="Unassembled WGS sequence"/>
</dbReference>
<organism evidence="1 2">
    <name type="scientific">Ambrosiozyma monospora</name>
    <name type="common">Yeast</name>
    <name type="synonym">Endomycopsis monosporus</name>
    <dbReference type="NCBI Taxonomy" id="43982"/>
    <lineage>
        <taxon>Eukaryota</taxon>
        <taxon>Fungi</taxon>
        <taxon>Dikarya</taxon>
        <taxon>Ascomycota</taxon>
        <taxon>Saccharomycotina</taxon>
        <taxon>Pichiomycetes</taxon>
        <taxon>Pichiales</taxon>
        <taxon>Pichiaceae</taxon>
        <taxon>Ambrosiozyma</taxon>
    </lineage>
</organism>
<sequence length="209" mass="24128">MGFLSSLKLLVIPQSAHTEMIRAPLQRAEGGDSSSSNASVKEKKVSDPASEQVIEIEREDQVIEVKNINDTRKTSPIDWAIRLITRWGGTIYMFILMWIITILWIIYGILSHACDQWQIVMQDGQSIQTYYWDTLLMRQQLDDSAEFLRLFGVLNSRATTHLRLLEKIKKHQRETLKLSDEELVANLKGEDAKFGDESRVVLKNESNYW</sequence>
<protein>
    <submittedName>
        <fullName evidence="1">Unnamed protein product</fullName>
    </submittedName>
</protein>
<evidence type="ECO:0000313" key="2">
    <source>
        <dbReference type="Proteomes" id="UP001165064"/>
    </source>
</evidence>
<name>A0ACB5UB84_AMBMO</name>
<keyword evidence="2" id="KW-1185">Reference proteome</keyword>
<proteinExistence type="predicted"/>
<accession>A0ACB5UB84</accession>